<dbReference type="GO" id="GO:0008270">
    <property type="term" value="F:zinc ion binding"/>
    <property type="evidence" value="ECO:0007669"/>
    <property type="project" value="UniProtKB-KW"/>
</dbReference>
<evidence type="ECO:0000256" key="7">
    <source>
        <dbReference type="ARBA" id="ARBA00023136"/>
    </source>
</evidence>
<evidence type="ECO:0000256" key="2">
    <source>
        <dbReference type="ARBA" id="ARBA00022679"/>
    </source>
</evidence>
<dbReference type="SMART" id="SM00184">
    <property type="entry name" value="RING"/>
    <property type="match status" value="1"/>
</dbReference>
<dbReference type="Proteomes" id="UP000729402">
    <property type="component" value="Unassembled WGS sequence"/>
</dbReference>
<feature type="domain" description="RING-type" evidence="12">
    <location>
        <begin position="165"/>
        <end position="207"/>
    </location>
</feature>
<feature type="transmembrane region" description="Helical" evidence="11">
    <location>
        <begin position="57"/>
        <end position="80"/>
    </location>
</feature>
<evidence type="ECO:0000259" key="12">
    <source>
        <dbReference type="PROSITE" id="PS50089"/>
    </source>
</evidence>
<evidence type="ECO:0000313" key="13">
    <source>
        <dbReference type="EMBL" id="KAG8085713.1"/>
    </source>
</evidence>
<keyword evidence="3 11" id="KW-0812">Transmembrane</keyword>
<evidence type="ECO:0000256" key="4">
    <source>
        <dbReference type="ARBA" id="ARBA00022723"/>
    </source>
</evidence>
<dbReference type="GO" id="GO:0016567">
    <property type="term" value="P:protein ubiquitination"/>
    <property type="evidence" value="ECO:0007669"/>
    <property type="project" value="InterPro"/>
</dbReference>
<dbReference type="GO" id="GO:0016020">
    <property type="term" value="C:membrane"/>
    <property type="evidence" value="ECO:0007669"/>
    <property type="project" value="UniProtKB-SubCell"/>
</dbReference>
<reference evidence="13" key="2">
    <citation type="submission" date="2021-02" db="EMBL/GenBank/DDBJ databases">
        <authorList>
            <person name="Kimball J.A."/>
            <person name="Haas M.W."/>
            <person name="Macchietto M."/>
            <person name="Kono T."/>
            <person name="Duquette J."/>
            <person name="Shao M."/>
        </authorList>
    </citation>
    <scope>NUCLEOTIDE SEQUENCE</scope>
    <source>
        <tissue evidence="13">Fresh leaf tissue</tissue>
    </source>
</reference>
<dbReference type="AlphaFoldDB" id="A0A8J5WCJ0"/>
<evidence type="ECO:0000313" key="14">
    <source>
        <dbReference type="Proteomes" id="UP000729402"/>
    </source>
</evidence>
<name>A0A8J5WCJ0_ZIZPA</name>
<sequence>MEPRLLHYSARALLLVEATTPGPSLAPAAAAAGVPSARLAAEHDGAGAGAIAMLFNAHAIAVLALLICGLFSAIALHVVLQCALRVTRRACYRYYGADASAGAGQDPTGVSASAAAVGGGGGGRARHGGGRGGGSRKLVEPPSKKIACVVYTAGLELAGSSPSLCAICLAEFSSGEQVRVLPNCNHGFHQRCIDRWLRVHPTCPTCRQPPFPAEPVAPDLPAGTQRRWPDCNATITI</sequence>
<dbReference type="PANTHER" id="PTHR46905">
    <property type="entry name" value="RING-H2 FINGER PROTEIN ATL78"/>
    <property type="match status" value="1"/>
</dbReference>
<dbReference type="Pfam" id="PF13639">
    <property type="entry name" value="zf-RING_2"/>
    <property type="match status" value="1"/>
</dbReference>
<dbReference type="InterPro" id="IPR001841">
    <property type="entry name" value="Znf_RING"/>
</dbReference>
<keyword evidence="7 11" id="KW-0472">Membrane</keyword>
<dbReference type="GO" id="GO:0016740">
    <property type="term" value="F:transferase activity"/>
    <property type="evidence" value="ECO:0007669"/>
    <property type="project" value="UniProtKB-KW"/>
</dbReference>
<evidence type="ECO:0000256" key="8">
    <source>
        <dbReference type="ARBA" id="ARBA00024209"/>
    </source>
</evidence>
<evidence type="ECO:0000256" key="11">
    <source>
        <dbReference type="SAM" id="Phobius"/>
    </source>
</evidence>
<comment type="similarity">
    <text evidence="8">Belongs to the RING-type zinc finger family. ATL subfamily.</text>
</comment>
<evidence type="ECO:0000256" key="3">
    <source>
        <dbReference type="ARBA" id="ARBA00022692"/>
    </source>
</evidence>
<reference evidence="13" key="1">
    <citation type="journal article" date="2021" name="bioRxiv">
        <title>Whole Genome Assembly and Annotation of Northern Wild Rice, Zizania palustris L., Supports a Whole Genome Duplication in the Zizania Genus.</title>
        <authorList>
            <person name="Haas M."/>
            <person name="Kono T."/>
            <person name="Macchietto M."/>
            <person name="Millas R."/>
            <person name="McGilp L."/>
            <person name="Shao M."/>
            <person name="Duquette J."/>
            <person name="Hirsch C.N."/>
            <person name="Kimball J."/>
        </authorList>
    </citation>
    <scope>NUCLEOTIDE SEQUENCE</scope>
    <source>
        <tissue evidence="13">Fresh leaf tissue</tissue>
    </source>
</reference>
<keyword evidence="4" id="KW-0479">Metal-binding</keyword>
<organism evidence="13 14">
    <name type="scientific">Zizania palustris</name>
    <name type="common">Northern wild rice</name>
    <dbReference type="NCBI Taxonomy" id="103762"/>
    <lineage>
        <taxon>Eukaryota</taxon>
        <taxon>Viridiplantae</taxon>
        <taxon>Streptophyta</taxon>
        <taxon>Embryophyta</taxon>
        <taxon>Tracheophyta</taxon>
        <taxon>Spermatophyta</taxon>
        <taxon>Magnoliopsida</taxon>
        <taxon>Liliopsida</taxon>
        <taxon>Poales</taxon>
        <taxon>Poaceae</taxon>
        <taxon>BOP clade</taxon>
        <taxon>Oryzoideae</taxon>
        <taxon>Oryzeae</taxon>
        <taxon>Zizaniinae</taxon>
        <taxon>Zizania</taxon>
    </lineage>
</organism>
<dbReference type="CDD" id="cd16461">
    <property type="entry name" value="RING-H2_EL5-like"/>
    <property type="match status" value="1"/>
</dbReference>
<keyword evidence="14" id="KW-1185">Reference proteome</keyword>
<dbReference type="PANTHER" id="PTHR46905:SF7">
    <property type="entry name" value="RING-H2 FINGER PROTEIN ATL78"/>
    <property type="match status" value="1"/>
</dbReference>
<keyword evidence="5" id="KW-0862">Zinc</keyword>
<dbReference type="PROSITE" id="PS50089">
    <property type="entry name" value="ZF_RING_2"/>
    <property type="match status" value="1"/>
</dbReference>
<evidence type="ECO:0000256" key="10">
    <source>
        <dbReference type="SAM" id="MobiDB-lite"/>
    </source>
</evidence>
<comment type="subcellular location">
    <subcellularLocation>
        <location evidence="1">Membrane</location>
        <topology evidence="1">Single-pass membrane protein</topology>
    </subcellularLocation>
</comment>
<evidence type="ECO:0000256" key="1">
    <source>
        <dbReference type="ARBA" id="ARBA00004167"/>
    </source>
</evidence>
<dbReference type="OrthoDB" id="8062037at2759"/>
<keyword evidence="9" id="KW-0863">Zinc-finger</keyword>
<evidence type="ECO:0000256" key="9">
    <source>
        <dbReference type="PROSITE-ProRule" id="PRU00175"/>
    </source>
</evidence>
<protein>
    <recommendedName>
        <fullName evidence="12">RING-type domain-containing protein</fullName>
    </recommendedName>
</protein>
<keyword evidence="2" id="KW-0808">Transferase</keyword>
<evidence type="ECO:0000256" key="6">
    <source>
        <dbReference type="ARBA" id="ARBA00022989"/>
    </source>
</evidence>
<evidence type="ECO:0000256" key="5">
    <source>
        <dbReference type="ARBA" id="ARBA00022833"/>
    </source>
</evidence>
<dbReference type="EMBL" id="JAAALK010000082">
    <property type="protein sequence ID" value="KAG8085713.1"/>
    <property type="molecule type" value="Genomic_DNA"/>
</dbReference>
<dbReference type="InterPro" id="IPR044602">
    <property type="entry name" value="ATL10/ATL72-79-like"/>
</dbReference>
<keyword evidence="6 11" id="KW-1133">Transmembrane helix</keyword>
<gene>
    <name evidence="13" type="ORF">GUJ93_ZPchr0010g10390</name>
</gene>
<proteinExistence type="inferred from homology"/>
<feature type="region of interest" description="Disordered" evidence="10">
    <location>
        <begin position="115"/>
        <end position="138"/>
    </location>
</feature>
<accession>A0A8J5WCJ0</accession>
<comment type="caution">
    <text evidence="13">The sequence shown here is derived from an EMBL/GenBank/DDBJ whole genome shotgun (WGS) entry which is preliminary data.</text>
</comment>